<evidence type="ECO:0000313" key="1">
    <source>
        <dbReference type="EMBL" id="MBX34062.1"/>
    </source>
</evidence>
<organism evidence="1">
    <name type="scientific">Rhizophora mucronata</name>
    <name type="common">Asiatic mangrove</name>
    <dbReference type="NCBI Taxonomy" id="61149"/>
    <lineage>
        <taxon>Eukaryota</taxon>
        <taxon>Viridiplantae</taxon>
        <taxon>Streptophyta</taxon>
        <taxon>Embryophyta</taxon>
        <taxon>Tracheophyta</taxon>
        <taxon>Spermatophyta</taxon>
        <taxon>Magnoliopsida</taxon>
        <taxon>eudicotyledons</taxon>
        <taxon>Gunneridae</taxon>
        <taxon>Pentapetalae</taxon>
        <taxon>rosids</taxon>
        <taxon>fabids</taxon>
        <taxon>Malpighiales</taxon>
        <taxon>Rhizophoraceae</taxon>
        <taxon>Rhizophora</taxon>
    </lineage>
</organism>
<name>A0A2P2MV62_RHIMU</name>
<dbReference type="EMBL" id="GGEC01053578">
    <property type="protein sequence ID" value="MBX34062.1"/>
    <property type="molecule type" value="Transcribed_RNA"/>
</dbReference>
<protein>
    <submittedName>
        <fullName evidence="1">Uncharacterized protein</fullName>
    </submittedName>
</protein>
<reference evidence="1" key="1">
    <citation type="submission" date="2018-02" db="EMBL/GenBank/DDBJ databases">
        <title>Rhizophora mucronata_Transcriptome.</title>
        <authorList>
            <person name="Meera S.P."/>
            <person name="Sreeshan A."/>
            <person name="Augustine A."/>
        </authorList>
    </citation>
    <scope>NUCLEOTIDE SEQUENCE</scope>
    <source>
        <tissue evidence="1">Leaf</tissue>
    </source>
</reference>
<accession>A0A2P2MV62</accession>
<dbReference type="AlphaFoldDB" id="A0A2P2MV62"/>
<proteinExistence type="predicted"/>
<sequence>MGRVTASMAAEPIMLLFCQYKDVLTYMLLWSRRKTEFVFSLHKSYNEDVKQVLLSQPNTIEAHKHQKGKTRKGIKKLIMLNK</sequence>